<sequence>MAVYNDTRPHPGTRPATGLMHRLVADVLGRLAAWNDTRVTRNALSRLSDRELDDIGLTRSDIDRITR</sequence>
<evidence type="ECO:0000259" key="1">
    <source>
        <dbReference type="Pfam" id="PF06568"/>
    </source>
</evidence>
<organism evidence="2 3">
    <name type="scientific">Rhodovulum euryhalinum</name>
    <dbReference type="NCBI Taxonomy" id="35805"/>
    <lineage>
        <taxon>Bacteria</taxon>
        <taxon>Pseudomonadati</taxon>
        <taxon>Pseudomonadota</taxon>
        <taxon>Alphaproteobacteria</taxon>
        <taxon>Rhodobacterales</taxon>
        <taxon>Paracoccaceae</taxon>
        <taxon>Rhodovulum</taxon>
    </lineage>
</organism>
<dbReference type="Pfam" id="PF06568">
    <property type="entry name" value="YjiS-like"/>
    <property type="match status" value="1"/>
</dbReference>
<name>A0A4V2SAU0_9RHOB</name>
<accession>A0A4V2SAU0</accession>
<evidence type="ECO:0000313" key="2">
    <source>
        <dbReference type="EMBL" id="TCO72970.1"/>
    </source>
</evidence>
<dbReference type="EMBL" id="SLWW01000003">
    <property type="protein sequence ID" value="TCO72970.1"/>
    <property type="molecule type" value="Genomic_DNA"/>
</dbReference>
<reference evidence="2 3" key="1">
    <citation type="submission" date="2019-03" db="EMBL/GenBank/DDBJ databases">
        <title>Genomic Encyclopedia of Type Strains, Phase IV (KMG-IV): sequencing the most valuable type-strain genomes for metagenomic binning, comparative biology and taxonomic classification.</title>
        <authorList>
            <person name="Goeker M."/>
        </authorList>
    </citation>
    <scope>NUCLEOTIDE SEQUENCE [LARGE SCALE GENOMIC DNA]</scope>
    <source>
        <strain evidence="2 3">DSM 4868</strain>
    </source>
</reference>
<comment type="caution">
    <text evidence="2">The sequence shown here is derived from an EMBL/GenBank/DDBJ whole genome shotgun (WGS) entry which is preliminary data.</text>
</comment>
<protein>
    <submittedName>
        <fullName evidence="2">Uncharacterized protein YjiS (DUF1127 family)</fullName>
    </submittedName>
</protein>
<dbReference type="RefSeq" id="WP_132542500.1">
    <property type="nucleotide sequence ID" value="NZ_SLWW01000003.1"/>
</dbReference>
<dbReference type="AlphaFoldDB" id="A0A4V2SAU0"/>
<proteinExistence type="predicted"/>
<evidence type="ECO:0000313" key="3">
    <source>
        <dbReference type="Proteomes" id="UP000295142"/>
    </source>
</evidence>
<dbReference type="Proteomes" id="UP000295142">
    <property type="component" value="Unassembled WGS sequence"/>
</dbReference>
<feature type="domain" description="YjiS-like" evidence="1">
    <location>
        <begin position="28"/>
        <end position="63"/>
    </location>
</feature>
<keyword evidence="3" id="KW-1185">Reference proteome</keyword>
<gene>
    <name evidence="2" type="ORF">EV655_103199</name>
</gene>
<dbReference type="InterPro" id="IPR009506">
    <property type="entry name" value="YjiS-like"/>
</dbReference>
<dbReference type="OrthoDB" id="8116725at2"/>